<organism evidence="8 9">
    <name type="scientific">Marinospirillum alkalitolerans</name>
    <dbReference type="NCBI Taxonomy" id="3123374"/>
    <lineage>
        <taxon>Bacteria</taxon>
        <taxon>Pseudomonadati</taxon>
        <taxon>Pseudomonadota</taxon>
        <taxon>Gammaproteobacteria</taxon>
        <taxon>Oceanospirillales</taxon>
        <taxon>Oceanospirillaceae</taxon>
        <taxon>Marinospirillum</taxon>
    </lineage>
</organism>
<reference evidence="8 9" key="1">
    <citation type="submission" date="2024-02" db="EMBL/GenBank/DDBJ databases">
        <title>Marinospirillum sp. MEB 164 isolated from Lonar lake sediment.</title>
        <authorList>
            <person name="Joshi A."/>
            <person name="Thite S."/>
        </authorList>
    </citation>
    <scope>NUCLEOTIDE SEQUENCE [LARGE SCALE GENOMIC DNA]</scope>
    <source>
        <strain evidence="8 9">MEB164</strain>
    </source>
</reference>
<dbReference type="PANTHER" id="PTHR12992:SF11">
    <property type="entry name" value="MITOCHONDRIAL COENZYME A DIPHOSPHATASE NUDT8"/>
    <property type="match status" value="1"/>
</dbReference>
<evidence type="ECO:0000313" key="8">
    <source>
        <dbReference type="EMBL" id="MFK7159430.1"/>
    </source>
</evidence>
<dbReference type="PROSITE" id="PS51462">
    <property type="entry name" value="NUDIX"/>
    <property type="match status" value="1"/>
</dbReference>
<dbReference type="EMBL" id="JBANFI010000001">
    <property type="protein sequence ID" value="MFK7159430.1"/>
    <property type="molecule type" value="Genomic_DNA"/>
</dbReference>
<sequence>MSNQTGLITQLTERLAGFTAKPLKIQLPEAAVLVAITQAAEPEIILTQRAAHMSTHAGQVAFPGGKRDPQDLSLEQTALREAQEEVNLPPEDVQLLGRLSDVISLHGMKVTPYVGLVPDQLVLTPCCQELASVFRLPLSWLLDDPRTHTDVIQLAGQRIYIPSYTYQQYRIWGLSALILTELLQQGLGLDMDPYRQPAGRLVHHPERPLPFQPE</sequence>
<evidence type="ECO:0000256" key="6">
    <source>
        <dbReference type="ARBA" id="ARBA00023211"/>
    </source>
</evidence>
<comment type="cofactor">
    <cofactor evidence="2">
        <name>Mg(2+)</name>
        <dbReference type="ChEBI" id="CHEBI:18420"/>
    </cofactor>
</comment>
<proteinExistence type="predicted"/>
<evidence type="ECO:0000256" key="4">
    <source>
        <dbReference type="ARBA" id="ARBA00022801"/>
    </source>
</evidence>
<keyword evidence="3" id="KW-0479">Metal-binding</keyword>
<dbReference type="InterPro" id="IPR045121">
    <property type="entry name" value="CoAse"/>
</dbReference>
<name>A0ABW8PT76_9GAMM</name>
<dbReference type="Pfam" id="PF00293">
    <property type="entry name" value="NUDIX"/>
    <property type="match status" value="1"/>
</dbReference>
<accession>A0ABW8PT76</accession>
<comment type="cofactor">
    <cofactor evidence="1">
        <name>Mn(2+)</name>
        <dbReference type="ChEBI" id="CHEBI:29035"/>
    </cofactor>
</comment>
<dbReference type="PANTHER" id="PTHR12992">
    <property type="entry name" value="NUDIX HYDROLASE"/>
    <property type="match status" value="1"/>
</dbReference>
<dbReference type="InterPro" id="IPR015797">
    <property type="entry name" value="NUDIX_hydrolase-like_dom_sf"/>
</dbReference>
<evidence type="ECO:0000313" key="9">
    <source>
        <dbReference type="Proteomes" id="UP001621714"/>
    </source>
</evidence>
<dbReference type="NCBIfam" id="NF007980">
    <property type="entry name" value="PRK10707.1"/>
    <property type="match status" value="1"/>
</dbReference>
<evidence type="ECO:0000256" key="3">
    <source>
        <dbReference type="ARBA" id="ARBA00022723"/>
    </source>
</evidence>
<feature type="domain" description="Nudix hydrolase" evidence="7">
    <location>
        <begin position="27"/>
        <end position="158"/>
    </location>
</feature>
<gene>
    <name evidence="8" type="ORF">V6U78_00075</name>
</gene>
<keyword evidence="5" id="KW-0460">Magnesium</keyword>
<evidence type="ECO:0000256" key="2">
    <source>
        <dbReference type="ARBA" id="ARBA00001946"/>
    </source>
</evidence>
<dbReference type="CDD" id="cd03426">
    <property type="entry name" value="NUDIX_CoAse_Nudt7"/>
    <property type="match status" value="1"/>
</dbReference>
<keyword evidence="4" id="KW-0378">Hydrolase</keyword>
<keyword evidence="9" id="KW-1185">Reference proteome</keyword>
<protein>
    <submittedName>
        <fullName evidence="8">CoA pyrophosphatase</fullName>
    </submittedName>
</protein>
<comment type="caution">
    <text evidence="8">The sequence shown here is derived from an EMBL/GenBank/DDBJ whole genome shotgun (WGS) entry which is preliminary data.</text>
</comment>
<keyword evidence="6" id="KW-0464">Manganese</keyword>
<evidence type="ECO:0000259" key="7">
    <source>
        <dbReference type="PROSITE" id="PS51462"/>
    </source>
</evidence>
<dbReference type="InterPro" id="IPR000086">
    <property type="entry name" value="NUDIX_hydrolase_dom"/>
</dbReference>
<dbReference type="SUPFAM" id="SSF55811">
    <property type="entry name" value="Nudix"/>
    <property type="match status" value="1"/>
</dbReference>
<evidence type="ECO:0000256" key="5">
    <source>
        <dbReference type="ARBA" id="ARBA00022842"/>
    </source>
</evidence>
<dbReference type="Gene3D" id="3.90.79.10">
    <property type="entry name" value="Nucleoside Triphosphate Pyrophosphohydrolase"/>
    <property type="match status" value="1"/>
</dbReference>
<dbReference type="Proteomes" id="UP001621714">
    <property type="component" value="Unassembled WGS sequence"/>
</dbReference>
<evidence type="ECO:0000256" key="1">
    <source>
        <dbReference type="ARBA" id="ARBA00001936"/>
    </source>
</evidence>
<dbReference type="RefSeq" id="WP_405335724.1">
    <property type="nucleotide sequence ID" value="NZ_JBANFI010000001.1"/>
</dbReference>